<evidence type="ECO:0000259" key="2">
    <source>
        <dbReference type="Pfam" id="PF20253"/>
    </source>
</evidence>
<evidence type="ECO:0000313" key="4">
    <source>
        <dbReference type="Proteomes" id="UP000030651"/>
    </source>
</evidence>
<feature type="compositionally biased region" description="Basic residues" evidence="1">
    <location>
        <begin position="208"/>
        <end position="232"/>
    </location>
</feature>
<sequence>MAGQNTYLTYKRETAELLYWVIQASNSIIQKTGAQDEDGLSLLNTTGKTTVHGLVSMVSKLIAEHIGEQTVPPIIFRLFQSVIEAREATHEFFLQVATASSDPEIDKSNDSHKHFISALKEAWKALSGVSEASKAKADAGSNPATPPERVEERDPNPKTVGDDNNVIHLANKFASLYLGSVDEEDDDNEEGAGNGASEGPSAAASVRKSQKKSNGKGKKKIRGRKSKHKKNQMKPAVPESTLESIPIESYRIIEDNEGIMTDYLIATYSLTFEWMSLRSFLQKTWKEVAYEGLNSAVAGTLSNVAISMLKRSELAMHVDFPDHDSYHTVVNTITRGDMSSTQGTIKVQKFSFDERAPAKVEGVTLDIKEQLMIHAYNDLLDFLTDFQENRNGRPTKSMLAKIDKWDPSFDLQRATQKERLKWRRSYTINWLYDLVNLFSTVVFMTYLIKGQQPALEKIDWSTDASWSRHRRLLGLTEFASEVTSLAMHKKGTDVRRKIQPHTVFQLQCIVDSFMVSRGFATDETQGYVLSSPAHQFSPRRDVSLFLGRSPGFFYSIEALVHLFKEIGVANSVQSSHGDKTYKTCMQHLSKTAYEVGMWLGRSHKMIGFDKKVQASRFSSTNADGLWEYSPFICGVGLMESLEIAYLDGMMVFDSTPEPLLLVHLYNMLVQRGYITEPCGMYVVLQSFFPDTFFVDGKVPTSRFSDALTARYIANSQSCTRNRQAMSVSKPLFNDLYRVTDIDQNVFFKTPSTLVLYRKAAWNYERIPDSFVNPFSLLGALRLGKTNPILDPETGDLRMADTELTRKIRAYYDEEKLLYICWLARSMILGVREDSAKMAAEMAILGDRIPSNLPHLRQNLGTGDRVGSKAQDMQLDMDGVHVLEILKQDICADICGDGLSGVKLLSGVNFFQLAYFMHDDFKEIESRLDKTRNPSYNLVYEAGVQNLEYKRGRLVKLALSGGADEDCLRIMADHFQNKPRDYSTYWD</sequence>
<feature type="compositionally biased region" description="Low complexity" evidence="1">
    <location>
        <begin position="195"/>
        <end position="207"/>
    </location>
</feature>
<keyword evidence="4" id="KW-1185">Reference proteome</keyword>
<dbReference type="HOGENOM" id="CLU_013511_0_0_1"/>
<dbReference type="PANTHER" id="PTHR38795">
    <property type="entry name" value="DUF6604 DOMAIN-CONTAINING PROTEIN"/>
    <property type="match status" value="1"/>
</dbReference>
<protein>
    <recommendedName>
        <fullName evidence="2">DUF6604 domain-containing protein</fullName>
    </recommendedName>
</protein>
<dbReference type="RefSeq" id="XP_007833189.1">
    <property type="nucleotide sequence ID" value="XM_007834998.1"/>
</dbReference>
<dbReference type="Pfam" id="PF20253">
    <property type="entry name" value="DUF6604"/>
    <property type="match status" value="1"/>
</dbReference>
<gene>
    <name evidence="3" type="ORF">PFICI_06417</name>
</gene>
<dbReference type="GeneID" id="19271430"/>
<evidence type="ECO:0000256" key="1">
    <source>
        <dbReference type="SAM" id="MobiDB-lite"/>
    </source>
</evidence>
<evidence type="ECO:0000313" key="3">
    <source>
        <dbReference type="EMBL" id="ETS81415.1"/>
    </source>
</evidence>
<reference evidence="4" key="1">
    <citation type="journal article" date="2015" name="BMC Genomics">
        <title>Genomic and transcriptomic analysis of the endophytic fungus Pestalotiopsis fici reveals its lifestyle and high potential for synthesis of natural products.</title>
        <authorList>
            <person name="Wang X."/>
            <person name="Zhang X."/>
            <person name="Liu L."/>
            <person name="Xiang M."/>
            <person name="Wang W."/>
            <person name="Sun X."/>
            <person name="Che Y."/>
            <person name="Guo L."/>
            <person name="Liu G."/>
            <person name="Guo L."/>
            <person name="Wang C."/>
            <person name="Yin W.B."/>
            <person name="Stadler M."/>
            <person name="Zhang X."/>
            <person name="Liu X."/>
        </authorList>
    </citation>
    <scope>NUCLEOTIDE SEQUENCE [LARGE SCALE GENOMIC DNA]</scope>
    <source>
        <strain evidence="4">W106-1 / CGMCC3.15140</strain>
    </source>
</reference>
<dbReference type="AlphaFoldDB" id="W3X5T3"/>
<organism evidence="3 4">
    <name type="scientific">Pestalotiopsis fici (strain W106-1 / CGMCC3.15140)</name>
    <dbReference type="NCBI Taxonomy" id="1229662"/>
    <lineage>
        <taxon>Eukaryota</taxon>
        <taxon>Fungi</taxon>
        <taxon>Dikarya</taxon>
        <taxon>Ascomycota</taxon>
        <taxon>Pezizomycotina</taxon>
        <taxon>Sordariomycetes</taxon>
        <taxon>Xylariomycetidae</taxon>
        <taxon>Amphisphaeriales</taxon>
        <taxon>Sporocadaceae</taxon>
        <taxon>Pestalotiopsis</taxon>
    </lineage>
</organism>
<dbReference type="Proteomes" id="UP000030651">
    <property type="component" value="Unassembled WGS sequence"/>
</dbReference>
<proteinExistence type="predicted"/>
<dbReference type="EMBL" id="KI912112">
    <property type="protein sequence ID" value="ETS81415.1"/>
    <property type="molecule type" value="Genomic_DNA"/>
</dbReference>
<dbReference type="OMA" id="CIVDAFT"/>
<dbReference type="InterPro" id="IPR046539">
    <property type="entry name" value="DUF6604"/>
</dbReference>
<feature type="region of interest" description="Disordered" evidence="1">
    <location>
        <begin position="132"/>
        <end position="165"/>
    </location>
</feature>
<name>W3X5T3_PESFW</name>
<dbReference type="PANTHER" id="PTHR38795:SF1">
    <property type="entry name" value="DUF6604 DOMAIN-CONTAINING PROTEIN"/>
    <property type="match status" value="1"/>
</dbReference>
<dbReference type="PIRSF" id="PIRSF028035">
    <property type="entry name" value="UCP028035"/>
    <property type="match status" value="1"/>
</dbReference>
<dbReference type="STRING" id="1229662.W3X5T3"/>
<dbReference type="eggNOG" id="ENOG502QS80">
    <property type="taxonomic scope" value="Eukaryota"/>
</dbReference>
<dbReference type="OrthoDB" id="5339038at2759"/>
<dbReference type="InParanoid" id="W3X5T3"/>
<feature type="region of interest" description="Disordered" evidence="1">
    <location>
        <begin position="183"/>
        <end position="240"/>
    </location>
</feature>
<dbReference type="KEGG" id="pfy:PFICI_06417"/>
<accession>W3X5T3</accession>
<dbReference type="InterPro" id="IPR016864">
    <property type="entry name" value="UCP028035"/>
</dbReference>
<feature type="domain" description="DUF6604" evidence="2">
    <location>
        <begin position="9"/>
        <end position="315"/>
    </location>
</feature>